<dbReference type="AlphaFoldDB" id="A0A195D327"/>
<comment type="subcellular location">
    <subcellularLocation>
        <location evidence="1">Membrane</location>
        <topology evidence="1">Multi-pass membrane protein</topology>
    </subcellularLocation>
</comment>
<feature type="transmembrane region" description="Helical" evidence="6">
    <location>
        <begin position="547"/>
        <end position="573"/>
    </location>
</feature>
<evidence type="ECO:0000256" key="6">
    <source>
        <dbReference type="SAM" id="Phobius"/>
    </source>
</evidence>
<feature type="compositionally biased region" description="Low complexity" evidence="5">
    <location>
        <begin position="126"/>
        <end position="144"/>
    </location>
</feature>
<dbReference type="PANTHER" id="PTHR22950:SF349">
    <property type="entry name" value="AMINO ACID TRANSPORTER TRANSMEMBRANE DOMAIN-CONTAINING PROTEIN"/>
    <property type="match status" value="1"/>
</dbReference>
<keyword evidence="2 6" id="KW-0812">Transmembrane</keyword>
<evidence type="ECO:0000259" key="7">
    <source>
        <dbReference type="Pfam" id="PF01490"/>
    </source>
</evidence>
<evidence type="ECO:0000256" key="4">
    <source>
        <dbReference type="ARBA" id="ARBA00023136"/>
    </source>
</evidence>
<evidence type="ECO:0000256" key="1">
    <source>
        <dbReference type="ARBA" id="ARBA00004141"/>
    </source>
</evidence>
<dbReference type="GO" id="GO:0005774">
    <property type="term" value="C:vacuolar membrane"/>
    <property type="evidence" value="ECO:0007669"/>
    <property type="project" value="TreeGrafter"/>
</dbReference>
<feature type="transmembrane region" description="Helical" evidence="6">
    <location>
        <begin position="637"/>
        <end position="658"/>
    </location>
</feature>
<dbReference type="Pfam" id="PF01490">
    <property type="entry name" value="Aa_trans"/>
    <property type="match status" value="1"/>
</dbReference>
<feature type="transmembrane region" description="Helical" evidence="6">
    <location>
        <begin position="593"/>
        <end position="617"/>
    </location>
</feature>
<sequence>MVKEVKKWGWSIKASQHHHHQLPLPPNTAVRYSGGFHPPHRRRSPSYNLLVNFASLLEGYVRWDKKYPEWYLPPSLPPSPATSILSRPPLAPYTLLYTSPSLSCYHHSSAVHHSTSSIAGTSTNISISGDSSSSSNSNSSSSGSADPLGYRVRIPGLPPSCHWSAPLPSTLCQPLPAANLCHLALSLHSPLCLRPSPAASPSPPSHPPSLYLASPVCVSRSDDPVGVERRDLDELCAMNYGYRRFFPRVEAAQLVTVTGIYAFSLNVALSSLTTTTYCGIVTRRSESERNEQEAEGQPSKSTTQEEAYNPHLNRVTYRPVSDFGSLANLIKSAAGTGLFAMPNAFACVGLFFGIVGTAFMGLLITGSLQLLVRIHHMMCVRLRKPILVYDEVVVATLTTDVRRPWLSPRAATLIVDITMLACYIGIGSVYVVFISGIIQECVDSEKVIGQSYYALMIFPLLFVMNMAKNLADIAPISIVGNILLLAAGLIGVVYALKDGIGDEWTTIGPNIDLYPKFIGVVFFSMCSPGVILAIEHSMKKPWNYVKLCGILNWGMAFLVIIHIFVGSIGYLKWGPAALGNFIRNHETLDGPTLAALIMQALAIYFTYGLQCFMPIGILKYGYAIPAIEDGTCKGTPFLWDLIIRFGITIITCILAAAIPKLDLFTGLVGGICISTLATLIPGLKPERWGCYLNLVSVRSPQPDANTVGAPRSVFHFCLRAQLSKAATVYARFSLITAAAAVTATTTAAAGKTAKKA</sequence>
<name>A0A195D327_9HYME</name>
<dbReference type="STRING" id="456900.A0A195D327"/>
<gene>
    <name evidence="8" type="ORF">ALC62_01517</name>
</gene>
<dbReference type="GO" id="GO:0015179">
    <property type="term" value="F:L-amino acid transmembrane transporter activity"/>
    <property type="evidence" value="ECO:0007669"/>
    <property type="project" value="TreeGrafter"/>
</dbReference>
<evidence type="ECO:0000313" key="8">
    <source>
        <dbReference type="EMBL" id="KYN07315.1"/>
    </source>
</evidence>
<protein>
    <submittedName>
        <fullName evidence="8">Proton-coupled amino acid transporter 4</fullName>
    </submittedName>
</protein>
<feature type="region of interest" description="Disordered" evidence="5">
    <location>
        <begin position="126"/>
        <end position="147"/>
    </location>
</feature>
<feature type="region of interest" description="Disordered" evidence="5">
    <location>
        <begin position="283"/>
        <end position="308"/>
    </location>
</feature>
<feature type="transmembrane region" description="Helical" evidence="6">
    <location>
        <begin position="348"/>
        <end position="372"/>
    </location>
</feature>
<evidence type="ECO:0000313" key="9">
    <source>
        <dbReference type="Proteomes" id="UP000078542"/>
    </source>
</evidence>
<feature type="transmembrane region" description="Helical" evidence="6">
    <location>
        <begin position="450"/>
        <end position="467"/>
    </location>
</feature>
<feature type="transmembrane region" description="Helical" evidence="6">
    <location>
        <begin position="516"/>
        <end position="535"/>
    </location>
</feature>
<organism evidence="8 9">
    <name type="scientific">Cyphomyrmex costatus</name>
    <dbReference type="NCBI Taxonomy" id="456900"/>
    <lineage>
        <taxon>Eukaryota</taxon>
        <taxon>Metazoa</taxon>
        <taxon>Ecdysozoa</taxon>
        <taxon>Arthropoda</taxon>
        <taxon>Hexapoda</taxon>
        <taxon>Insecta</taxon>
        <taxon>Pterygota</taxon>
        <taxon>Neoptera</taxon>
        <taxon>Endopterygota</taxon>
        <taxon>Hymenoptera</taxon>
        <taxon>Apocrita</taxon>
        <taxon>Aculeata</taxon>
        <taxon>Formicoidea</taxon>
        <taxon>Formicidae</taxon>
        <taxon>Myrmicinae</taxon>
        <taxon>Cyphomyrmex</taxon>
    </lineage>
</organism>
<evidence type="ECO:0000256" key="5">
    <source>
        <dbReference type="SAM" id="MobiDB-lite"/>
    </source>
</evidence>
<dbReference type="EMBL" id="KQ976885">
    <property type="protein sequence ID" value="KYN07315.1"/>
    <property type="molecule type" value="Genomic_DNA"/>
</dbReference>
<evidence type="ECO:0000256" key="2">
    <source>
        <dbReference type="ARBA" id="ARBA00022692"/>
    </source>
</evidence>
<feature type="compositionally biased region" description="Basic and acidic residues" evidence="5">
    <location>
        <begin position="283"/>
        <end position="292"/>
    </location>
</feature>
<feature type="transmembrane region" description="Helical" evidence="6">
    <location>
        <begin position="413"/>
        <end position="438"/>
    </location>
</feature>
<feature type="transmembrane region" description="Helical" evidence="6">
    <location>
        <begin position="474"/>
        <end position="496"/>
    </location>
</feature>
<proteinExistence type="predicted"/>
<dbReference type="InterPro" id="IPR013057">
    <property type="entry name" value="AA_transpt_TM"/>
</dbReference>
<feature type="domain" description="Amino acid transporter transmembrane" evidence="7">
    <location>
        <begin position="325"/>
        <end position="683"/>
    </location>
</feature>
<keyword evidence="3 6" id="KW-1133">Transmembrane helix</keyword>
<keyword evidence="4 6" id="KW-0472">Membrane</keyword>
<dbReference type="Proteomes" id="UP000078542">
    <property type="component" value="Unassembled WGS sequence"/>
</dbReference>
<keyword evidence="9" id="KW-1185">Reference proteome</keyword>
<accession>A0A195D327</accession>
<feature type="transmembrane region" description="Helical" evidence="6">
    <location>
        <begin position="664"/>
        <end position="683"/>
    </location>
</feature>
<evidence type="ECO:0000256" key="3">
    <source>
        <dbReference type="ARBA" id="ARBA00022989"/>
    </source>
</evidence>
<reference evidence="8 9" key="1">
    <citation type="submission" date="2016-03" db="EMBL/GenBank/DDBJ databases">
        <title>Cyphomyrmex costatus WGS genome.</title>
        <authorList>
            <person name="Nygaard S."/>
            <person name="Hu H."/>
            <person name="Boomsma J."/>
            <person name="Zhang G."/>
        </authorList>
    </citation>
    <scope>NUCLEOTIDE SEQUENCE [LARGE SCALE GENOMIC DNA]</scope>
    <source>
        <strain evidence="8">MS0001</strain>
        <tissue evidence="8">Whole body</tissue>
    </source>
</reference>
<dbReference type="PANTHER" id="PTHR22950">
    <property type="entry name" value="AMINO ACID TRANSPORTER"/>
    <property type="match status" value="1"/>
</dbReference>